<sequence>MADNGSNDTNDANDGNGHKDDRSGVDNNTTAIGTASPERDWFSSGLTIASERDLYEEKEVTGGDMQHRDTYIRLAVRTKAWRDAFRAVSTRYSAHRDHPAFKATFSSMDAVLVTLDDLFLRYVDVASIAVAGTPIQRSGRDIAFDVAVHNGFFWDGFYSRNSMPKFLAAAFRFAIEQGGHNGALNERSSEMLQSYGTLARRLEGMVLGFAQILDV</sequence>
<protein>
    <submittedName>
        <fullName evidence="2">Uncharacterized protein</fullName>
    </submittedName>
</protein>
<proteinExistence type="predicted"/>
<organism evidence="2 3">
    <name type="scientific">Niveomyces insectorum RCEF 264</name>
    <dbReference type="NCBI Taxonomy" id="1081102"/>
    <lineage>
        <taxon>Eukaryota</taxon>
        <taxon>Fungi</taxon>
        <taxon>Dikarya</taxon>
        <taxon>Ascomycota</taxon>
        <taxon>Pezizomycotina</taxon>
        <taxon>Sordariomycetes</taxon>
        <taxon>Hypocreomycetidae</taxon>
        <taxon>Hypocreales</taxon>
        <taxon>Cordycipitaceae</taxon>
        <taxon>Niveomyces</taxon>
    </lineage>
</organism>
<evidence type="ECO:0000313" key="3">
    <source>
        <dbReference type="Proteomes" id="UP000076874"/>
    </source>
</evidence>
<feature type="region of interest" description="Disordered" evidence="1">
    <location>
        <begin position="1"/>
        <end position="38"/>
    </location>
</feature>
<gene>
    <name evidence="2" type="ORF">SPI_03471</name>
</gene>
<dbReference type="AlphaFoldDB" id="A0A167W3W8"/>
<dbReference type="Proteomes" id="UP000076874">
    <property type="component" value="Unassembled WGS sequence"/>
</dbReference>
<feature type="compositionally biased region" description="Polar residues" evidence="1">
    <location>
        <begin position="1"/>
        <end position="13"/>
    </location>
</feature>
<name>A0A167W3W8_9HYPO</name>
<accession>A0A167W3W8</accession>
<reference evidence="2 3" key="1">
    <citation type="journal article" date="2016" name="Genome Biol. Evol.">
        <title>Divergent and convergent evolution of fungal pathogenicity.</title>
        <authorList>
            <person name="Shang Y."/>
            <person name="Xiao G."/>
            <person name="Zheng P."/>
            <person name="Cen K."/>
            <person name="Zhan S."/>
            <person name="Wang C."/>
        </authorList>
    </citation>
    <scope>NUCLEOTIDE SEQUENCE [LARGE SCALE GENOMIC DNA]</scope>
    <source>
        <strain evidence="2 3">RCEF 264</strain>
    </source>
</reference>
<evidence type="ECO:0000256" key="1">
    <source>
        <dbReference type="SAM" id="MobiDB-lite"/>
    </source>
</evidence>
<comment type="caution">
    <text evidence="2">The sequence shown here is derived from an EMBL/GenBank/DDBJ whole genome shotgun (WGS) entry which is preliminary data.</text>
</comment>
<evidence type="ECO:0000313" key="2">
    <source>
        <dbReference type="EMBL" id="OAA63308.1"/>
    </source>
</evidence>
<dbReference type="EMBL" id="AZHD01000005">
    <property type="protein sequence ID" value="OAA63308.1"/>
    <property type="molecule type" value="Genomic_DNA"/>
</dbReference>
<keyword evidence="3" id="KW-1185">Reference proteome</keyword>